<dbReference type="EMBL" id="JABWDY010009865">
    <property type="protein sequence ID" value="KAF5201115.1"/>
    <property type="molecule type" value="Genomic_DNA"/>
</dbReference>
<feature type="compositionally biased region" description="Acidic residues" evidence="1">
    <location>
        <begin position="56"/>
        <end position="76"/>
    </location>
</feature>
<dbReference type="Proteomes" id="UP000554482">
    <property type="component" value="Unassembled WGS sequence"/>
</dbReference>
<evidence type="ECO:0000256" key="1">
    <source>
        <dbReference type="SAM" id="MobiDB-lite"/>
    </source>
</evidence>
<accession>A0A7J6WX51</accession>
<feature type="region of interest" description="Disordered" evidence="1">
    <location>
        <begin position="48"/>
        <end position="101"/>
    </location>
</feature>
<evidence type="ECO:0000313" key="4">
    <source>
        <dbReference type="Proteomes" id="UP000554482"/>
    </source>
</evidence>
<gene>
    <name evidence="3" type="ORF">FRX31_009296</name>
</gene>
<dbReference type="PANTHER" id="PTHR36595:SF2">
    <property type="entry name" value="SERINE_THREONINE-PROTEIN KINASE FHKB-RELATED"/>
    <property type="match status" value="1"/>
</dbReference>
<organism evidence="3 4">
    <name type="scientific">Thalictrum thalictroides</name>
    <name type="common">Rue-anemone</name>
    <name type="synonym">Anemone thalictroides</name>
    <dbReference type="NCBI Taxonomy" id="46969"/>
    <lineage>
        <taxon>Eukaryota</taxon>
        <taxon>Viridiplantae</taxon>
        <taxon>Streptophyta</taxon>
        <taxon>Embryophyta</taxon>
        <taxon>Tracheophyta</taxon>
        <taxon>Spermatophyta</taxon>
        <taxon>Magnoliopsida</taxon>
        <taxon>Ranunculales</taxon>
        <taxon>Ranunculaceae</taxon>
        <taxon>Thalictroideae</taxon>
        <taxon>Thalictrum</taxon>
    </lineage>
</organism>
<feature type="signal peptide" evidence="2">
    <location>
        <begin position="1"/>
        <end position="19"/>
    </location>
</feature>
<feature type="chain" id="PRO_5029492001" evidence="2">
    <location>
        <begin position="20"/>
        <end position="127"/>
    </location>
</feature>
<feature type="compositionally biased region" description="Acidic residues" evidence="1">
    <location>
        <begin position="83"/>
        <end position="98"/>
    </location>
</feature>
<sequence length="127" mass="14503">MSNLIIVAILLGNYGPIEGEVDSLFTTASLPTTVDEVVVVDEVVYESDYSSHTKNDDEDDAYEGYATDDEDEDEDEYVRFSSDDETCTASSEEDEGDDNLEKRCEEFITKINNEWRAELSKEKLWYK</sequence>
<proteinExistence type="predicted"/>
<evidence type="ECO:0000256" key="2">
    <source>
        <dbReference type="SAM" id="SignalP"/>
    </source>
</evidence>
<keyword evidence="4" id="KW-1185">Reference proteome</keyword>
<reference evidence="3 4" key="1">
    <citation type="submission" date="2020-06" db="EMBL/GenBank/DDBJ databases">
        <title>Transcriptomic and genomic resources for Thalictrum thalictroides and T. hernandezii: Facilitating candidate gene discovery in an emerging model plant lineage.</title>
        <authorList>
            <person name="Arias T."/>
            <person name="Riano-Pachon D.M."/>
            <person name="Di Stilio V.S."/>
        </authorList>
    </citation>
    <scope>NUCLEOTIDE SEQUENCE [LARGE SCALE GENOMIC DNA]</scope>
    <source>
        <strain evidence="4">cv. WT478/WT964</strain>
        <tissue evidence="3">Leaves</tissue>
    </source>
</reference>
<dbReference type="OrthoDB" id="1747626at2759"/>
<dbReference type="PANTHER" id="PTHR36595">
    <property type="entry name" value="TRANSMEMBRANE PROTEIN"/>
    <property type="match status" value="1"/>
</dbReference>
<protein>
    <submittedName>
        <fullName evidence="3">Uncharacterized protein</fullName>
    </submittedName>
</protein>
<name>A0A7J6WX51_THATH</name>
<dbReference type="AlphaFoldDB" id="A0A7J6WX51"/>
<comment type="caution">
    <text evidence="3">The sequence shown here is derived from an EMBL/GenBank/DDBJ whole genome shotgun (WGS) entry which is preliminary data.</text>
</comment>
<keyword evidence="2" id="KW-0732">Signal</keyword>
<evidence type="ECO:0000313" key="3">
    <source>
        <dbReference type="EMBL" id="KAF5201115.1"/>
    </source>
</evidence>